<evidence type="ECO:0000313" key="2">
    <source>
        <dbReference type="Proteomes" id="UP001165122"/>
    </source>
</evidence>
<gene>
    <name evidence="1" type="ORF">TrLO_g5090</name>
</gene>
<proteinExistence type="predicted"/>
<evidence type="ECO:0000313" key="1">
    <source>
        <dbReference type="EMBL" id="GMH76868.1"/>
    </source>
</evidence>
<accession>A0A9W7AXK8</accession>
<reference evidence="2" key="1">
    <citation type="journal article" date="2023" name="Commun. Biol.">
        <title>Genome analysis of Parmales, the sister group of diatoms, reveals the evolutionary specialization of diatoms from phago-mixotrophs to photoautotrophs.</title>
        <authorList>
            <person name="Ban H."/>
            <person name="Sato S."/>
            <person name="Yoshikawa S."/>
            <person name="Yamada K."/>
            <person name="Nakamura Y."/>
            <person name="Ichinomiya M."/>
            <person name="Sato N."/>
            <person name="Blanc-Mathieu R."/>
            <person name="Endo H."/>
            <person name="Kuwata A."/>
            <person name="Ogata H."/>
        </authorList>
    </citation>
    <scope>NUCLEOTIDE SEQUENCE [LARGE SCALE GENOMIC DNA]</scope>
    <source>
        <strain evidence="2">NIES 3700</strain>
    </source>
</reference>
<keyword evidence="2" id="KW-1185">Reference proteome</keyword>
<dbReference type="EMBL" id="BRXW01000783">
    <property type="protein sequence ID" value="GMH76868.1"/>
    <property type="molecule type" value="Genomic_DNA"/>
</dbReference>
<dbReference type="OrthoDB" id="10598362at2759"/>
<dbReference type="AlphaFoldDB" id="A0A9W7AXK8"/>
<protein>
    <submittedName>
        <fullName evidence="1">Uncharacterized protein</fullName>
    </submittedName>
</protein>
<name>A0A9W7AXK8_9STRA</name>
<dbReference type="Proteomes" id="UP001165122">
    <property type="component" value="Unassembled WGS sequence"/>
</dbReference>
<organism evidence="1 2">
    <name type="scientific">Triparma laevis f. longispina</name>
    <dbReference type="NCBI Taxonomy" id="1714387"/>
    <lineage>
        <taxon>Eukaryota</taxon>
        <taxon>Sar</taxon>
        <taxon>Stramenopiles</taxon>
        <taxon>Ochrophyta</taxon>
        <taxon>Bolidophyceae</taxon>
        <taxon>Parmales</taxon>
        <taxon>Triparmaceae</taxon>
        <taxon>Triparma</taxon>
    </lineage>
</organism>
<sequence length="167" mass="18890">MPSPSATLLTSPTSNFKTWASASLAQAKNEGEENLVKTAIADKLNSLKDSSTPVEDWNWKDEEPITLFDRADVAKPVLDNHDELISLSSKCRSAALRILSRKLNRRSLTSAFSTLKHHNIKAVDFEALISEERESRLMFEGRVLSMIFSLEEVRRHAKLYLVLETQF</sequence>
<comment type="caution">
    <text evidence="1">The sequence shown here is derived from an EMBL/GenBank/DDBJ whole genome shotgun (WGS) entry which is preliminary data.</text>
</comment>